<evidence type="ECO:0000313" key="3">
    <source>
        <dbReference type="Proteomes" id="UP000012589"/>
    </source>
</evidence>
<reference evidence="2 3" key="1">
    <citation type="journal article" date="2014" name="Genome Announc.">
        <title>Draft genome sequences of the altered schaedler flora, a defined bacterial community from gnotobiotic mice.</title>
        <authorList>
            <person name="Wannemuehler M.J."/>
            <person name="Overstreet A.M."/>
            <person name="Ward D.V."/>
            <person name="Phillips G.J."/>
        </authorList>
    </citation>
    <scope>NUCLEOTIDE SEQUENCE [LARGE SCALE GENOMIC DNA]</scope>
    <source>
        <strain evidence="2 3">ASF492</strain>
    </source>
</reference>
<name>N2ACU8_9FIRM</name>
<dbReference type="STRING" id="1235802.C823_02396"/>
<feature type="transmembrane region" description="Helical" evidence="1">
    <location>
        <begin position="41"/>
        <end position="60"/>
    </location>
</feature>
<dbReference type="Proteomes" id="UP000012589">
    <property type="component" value="Unassembled WGS sequence"/>
</dbReference>
<evidence type="ECO:0000313" key="2">
    <source>
        <dbReference type="EMBL" id="EMZ27272.1"/>
    </source>
</evidence>
<dbReference type="eggNOG" id="ENOG502ZF9M">
    <property type="taxonomic scope" value="Bacteria"/>
</dbReference>
<keyword evidence="3" id="KW-1185">Reference proteome</keyword>
<dbReference type="EMBL" id="AQFT01000072">
    <property type="protein sequence ID" value="EMZ27272.1"/>
    <property type="molecule type" value="Genomic_DNA"/>
</dbReference>
<keyword evidence="1" id="KW-0812">Transmembrane</keyword>
<sequence length="434" mass="50469">MTGESNRSMTDRSITGKSITDKSLTGKMRSFVCFLEMHEKCTLAVILFLWLLFVVFVYMYKNCYSKIYTEDFEYSDELQYCIDDISVKNAQISGWCLKPGADIRIYDIRLILWSDALGYGYVVPAMMNRRSDMTKYMDDGYNYEKSGFSCMINPKFIKKEAYKILIRYQCDGSSEVADTGKYYIPDYAVTYDEPDISGQLAYYVDGVSVADGMVYGWCFKQGKDLEQFDTDLILWNEDMCYGYECPGYMLKDENITAEFNDGYNYDKSRFVCMLDNSIIRNGNYKIYIRYQCDGENEAVDTGIFYHYYKQKAVRMTKEPDLTGKFAYELETVSDVDRTVSGWCCEPGESIQEYGINLILWKQDRGYGYTIPAYMDERKDITQRFDDGCNYDKSGFFCDLNGSRLVDGKYRIYIQYACNGQEQTVDTGQYICVEE</sequence>
<gene>
    <name evidence="2" type="ORF">C823_02396</name>
</gene>
<dbReference type="HOGENOM" id="CLU_631273_0_0_9"/>
<dbReference type="OrthoDB" id="2060541at2"/>
<dbReference type="AlphaFoldDB" id="N2ACU8"/>
<keyword evidence="1" id="KW-1133">Transmembrane helix</keyword>
<evidence type="ECO:0000256" key="1">
    <source>
        <dbReference type="SAM" id="Phobius"/>
    </source>
</evidence>
<protein>
    <submittedName>
        <fullName evidence="2">Uncharacterized protein</fullName>
    </submittedName>
</protein>
<dbReference type="PATRIC" id="fig|1235802.3.peg.2534"/>
<proteinExistence type="predicted"/>
<organism evidence="2 3">
    <name type="scientific">Eubacterium plexicaudatum ASF492</name>
    <dbReference type="NCBI Taxonomy" id="1235802"/>
    <lineage>
        <taxon>Bacteria</taxon>
        <taxon>Bacillati</taxon>
        <taxon>Bacillota</taxon>
        <taxon>Clostridia</taxon>
        <taxon>Eubacteriales</taxon>
        <taxon>Eubacteriaceae</taxon>
        <taxon>Eubacterium</taxon>
    </lineage>
</organism>
<comment type="caution">
    <text evidence="2">The sequence shown here is derived from an EMBL/GenBank/DDBJ whole genome shotgun (WGS) entry which is preliminary data.</text>
</comment>
<accession>N2ACU8</accession>
<keyword evidence="1" id="KW-0472">Membrane</keyword>